<dbReference type="SFLD" id="SFLDS00029">
    <property type="entry name" value="Radical_SAM"/>
    <property type="match status" value="1"/>
</dbReference>
<keyword evidence="9" id="KW-1185">Reference proteome</keyword>
<dbReference type="InterPro" id="IPR007197">
    <property type="entry name" value="rSAM"/>
</dbReference>
<evidence type="ECO:0000313" key="8">
    <source>
        <dbReference type="EMBL" id="NMM42241.1"/>
    </source>
</evidence>
<proteinExistence type="inferred from homology"/>
<comment type="similarity">
    <text evidence="6">Belongs to the radical SAM superfamily. Anaerobic sulfatase-maturating enzyme family.</text>
</comment>
<evidence type="ECO:0000256" key="3">
    <source>
        <dbReference type="ARBA" id="ARBA00022723"/>
    </source>
</evidence>
<evidence type="ECO:0000259" key="7">
    <source>
        <dbReference type="Pfam" id="PF04055"/>
    </source>
</evidence>
<keyword evidence="3" id="KW-0479">Metal-binding</keyword>
<organism evidence="8 9">
    <name type="scientific">Pseudoalteromonas arctica</name>
    <dbReference type="NCBI Taxonomy" id="394751"/>
    <lineage>
        <taxon>Bacteria</taxon>
        <taxon>Pseudomonadati</taxon>
        <taxon>Pseudomonadota</taxon>
        <taxon>Gammaproteobacteria</taxon>
        <taxon>Alteromonadales</taxon>
        <taxon>Pseudoalteromonadaceae</taxon>
        <taxon>Pseudoalteromonas</taxon>
    </lineage>
</organism>
<evidence type="ECO:0000256" key="1">
    <source>
        <dbReference type="ARBA" id="ARBA00001966"/>
    </source>
</evidence>
<dbReference type="GO" id="GO:0051536">
    <property type="term" value="F:iron-sulfur cluster binding"/>
    <property type="evidence" value="ECO:0007669"/>
    <property type="project" value="UniProtKB-KW"/>
</dbReference>
<dbReference type="Proteomes" id="UP000570493">
    <property type="component" value="Unassembled WGS sequence"/>
</dbReference>
<evidence type="ECO:0000256" key="2">
    <source>
        <dbReference type="ARBA" id="ARBA00022691"/>
    </source>
</evidence>
<dbReference type="Pfam" id="PF04055">
    <property type="entry name" value="Radical_SAM"/>
    <property type="match status" value="1"/>
</dbReference>
<keyword evidence="2" id="KW-0949">S-adenosyl-L-methionine</keyword>
<name>A0A7Y0DWU3_9GAMM</name>
<dbReference type="GO" id="GO:0016491">
    <property type="term" value="F:oxidoreductase activity"/>
    <property type="evidence" value="ECO:0007669"/>
    <property type="project" value="InterPro"/>
</dbReference>
<sequence length="344" mass="39019">MTTSIDQIKGFSKQQLVNSLSNEKFQLIIFPTEQCNFRCVYCYEDFKIGKMPRWLVDATKVLIKNKMPKLEFLSLSWFGGEPLLAKEILFEIAEYSQSLAKENGCKVYGDLTTNGFLLDIKTLTRLVELKQNSFQISIDGDKESHDTTRLTRNGKGSFDKIWGRLLAASATDLDFHITLRIHITDLNHESVLSFCERYDKELKEDSRFRLFFKEISNLGGDNQEKINGLISRKSAKVLAKELTERYSGNSKKINELGHYICYAGKPNSLGIRANGNINKCTVALDDDRNNIGKINPDGTLTLNNEKFSTWIKGFTTLDSWQMGCPLSYMNNNSVVGDIAIKKVS</sequence>
<dbReference type="AlphaFoldDB" id="A0A7Y0DWU3"/>
<feature type="domain" description="Radical SAM core" evidence="7">
    <location>
        <begin position="30"/>
        <end position="175"/>
    </location>
</feature>
<dbReference type="CDD" id="cd01335">
    <property type="entry name" value="Radical_SAM"/>
    <property type="match status" value="1"/>
</dbReference>
<comment type="caution">
    <text evidence="8">The sequence shown here is derived from an EMBL/GenBank/DDBJ whole genome shotgun (WGS) entry which is preliminary data.</text>
</comment>
<dbReference type="UniPathway" id="UPA00782"/>
<keyword evidence="5" id="KW-0411">Iron-sulfur</keyword>
<dbReference type="RefSeq" id="WP_169021169.1">
    <property type="nucleotide sequence ID" value="NZ_JABBMT010000032.1"/>
</dbReference>
<evidence type="ECO:0000313" key="9">
    <source>
        <dbReference type="Proteomes" id="UP000570493"/>
    </source>
</evidence>
<dbReference type="EMBL" id="JABBMT010000032">
    <property type="protein sequence ID" value="NMM42241.1"/>
    <property type="molecule type" value="Genomic_DNA"/>
</dbReference>
<dbReference type="Gene3D" id="3.20.20.70">
    <property type="entry name" value="Aldolase class I"/>
    <property type="match status" value="1"/>
</dbReference>
<comment type="cofactor">
    <cofactor evidence="1">
        <name>[4Fe-4S] cluster</name>
        <dbReference type="ChEBI" id="CHEBI:49883"/>
    </cofactor>
</comment>
<gene>
    <name evidence="8" type="ORF">HHO47_15785</name>
</gene>
<evidence type="ECO:0000256" key="4">
    <source>
        <dbReference type="ARBA" id="ARBA00023004"/>
    </source>
</evidence>
<dbReference type="PANTHER" id="PTHR43273">
    <property type="entry name" value="ANAEROBIC SULFATASE-MATURATING ENZYME HOMOLOG ASLB-RELATED"/>
    <property type="match status" value="1"/>
</dbReference>
<protein>
    <submittedName>
        <fullName evidence="8">Radical SAM protein</fullName>
    </submittedName>
</protein>
<reference evidence="8" key="1">
    <citation type="submission" date="2020-04" db="EMBL/GenBank/DDBJ databases">
        <title>Genome Sequencing for Pseudoaltermonas arctica.</title>
        <authorList>
            <person name="Elkins N.S."/>
        </authorList>
    </citation>
    <scope>NUCLEOTIDE SEQUENCE [LARGE SCALE GENOMIC DNA]</scope>
    <source>
        <strain evidence="8">NEC-BIFX-2020_0012</strain>
    </source>
</reference>
<dbReference type="SFLD" id="SFLDG01067">
    <property type="entry name" value="SPASM/twitch_domain_containing"/>
    <property type="match status" value="1"/>
</dbReference>
<evidence type="ECO:0000256" key="6">
    <source>
        <dbReference type="ARBA" id="ARBA00023601"/>
    </source>
</evidence>
<dbReference type="PANTHER" id="PTHR43273:SF3">
    <property type="entry name" value="ANAEROBIC SULFATASE-MATURATING ENZYME HOMOLOG ASLB-RELATED"/>
    <property type="match status" value="1"/>
</dbReference>
<keyword evidence="4" id="KW-0408">Iron</keyword>
<dbReference type="InterPro" id="IPR058240">
    <property type="entry name" value="rSAM_sf"/>
</dbReference>
<dbReference type="InterPro" id="IPR023867">
    <property type="entry name" value="Sulphatase_maturase_rSAM"/>
</dbReference>
<dbReference type="SUPFAM" id="SSF102114">
    <property type="entry name" value="Radical SAM enzymes"/>
    <property type="match status" value="1"/>
</dbReference>
<accession>A0A7Y0DWU3</accession>
<evidence type="ECO:0000256" key="5">
    <source>
        <dbReference type="ARBA" id="ARBA00023014"/>
    </source>
</evidence>
<dbReference type="GO" id="GO:0046872">
    <property type="term" value="F:metal ion binding"/>
    <property type="evidence" value="ECO:0007669"/>
    <property type="project" value="UniProtKB-KW"/>
</dbReference>
<dbReference type="InterPro" id="IPR013785">
    <property type="entry name" value="Aldolase_TIM"/>
</dbReference>